<dbReference type="EMBL" id="LRGB01003185">
    <property type="protein sequence ID" value="KZS03832.1"/>
    <property type="molecule type" value="Genomic_DNA"/>
</dbReference>
<evidence type="ECO:0000313" key="3">
    <source>
        <dbReference type="Proteomes" id="UP000076858"/>
    </source>
</evidence>
<dbReference type="GO" id="GO:0003677">
    <property type="term" value="F:DNA binding"/>
    <property type="evidence" value="ECO:0007669"/>
    <property type="project" value="InterPro"/>
</dbReference>
<sequence>MSALSTLMLIIKMPRNHMRKRSQPPPSEKFLHLAVEDVLRGKTSIRKAAEKFNLKPSTVGFYSKRYSSCGLLPPAEIKRPQHSTHIFPLRHRNGKKHEKASEDWLCGFPKRNSSLSIRNSEQTSQARAAGFNKTVVDTYFDKLQSLFIKYKFKANEVFNADQTNNPTVMQPPNVIAAKGAKQIQQKVSAERGTNVTMLAFINAAGGTVPPVFVFTRKKSATPYSTFLPSDVRIMAEHSLDIHVLNG</sequence>
<keyword evidence="3" id="KW-1185">Reference proteome</keyword>
<dbReference type="Proteomes" id="UP000076858">
    <property type="component" value="Unassembled WGS sequence"/>
</dbReference>
<dbReference type="Pfam" id="PF05225">
    <property type="entry name" value="HTH_psq"/>
    <property type="match status" value="1"/>
</dbReference>
<comment type="caution">
    <text evidence="2">The sequence shown here is derived from an EMBL/GenBank/DDBJ whole genome shotgun (WGS) entry which is preliminary data.</text>
</comment>
<reference evidence="2 3" key="1">
    <citation type="submission" date="2016-03" db="EMBL/GenBank/DDBJ databases">
        <title>EvidentialGene: Evidence-directed Construction of Genes on Genomes.</title>
        <authorList>
            <person name="Gilbert D.G."/>
            <person name="Choi J.-H."/>
            <person name="Mockaitis K."/>
            <person name="Colbourne J."/>
            <person name="Pfrender M."/>
        </authorList>
    </citation>
    <scope>NUCLEOTIDE SEQUENCE [LARGE SCALE GENOMIC DNA]</scope>
    <source>
        <strain evidence="2 3">Xinb3</strain>
        <tissue evidence="2">Complete organism</tissue>
    </source>
</reference>
<dbReference type="AlphaFoldDB" id="A0A164L6B0"/>
<dbReference type="OrthoDB" id="6377204at2759"/>
<organism evidence="2 3">
    <name type="scientific">Daphnia magna</name>
    <dbReference type="NCBI Taxonomy" id="35525"/>
    <lineage>
        <taxon>Eukaryota</taxon>
        <taxon>Metazoa</taxon>
        <taxon>Ecdysozoa</taxon>
        <taxon>Arthropoda</taxon>
        <taxon>Crustacea</taxon>
        <taxon>Branchiopoda</taxon>
        <taxon>Diplostraca</taxon>
        <taxon>Cladocera</taxon>
        <taxon>Anomopoda</taxon>
        <taxon>Daphniidae</taxon>
        <taxon>Daphnia</taxon>
    </lineage>
</organism>
<gene>
    <name evidence="2" type="ORF">APZ42_033347</name>
</gene>
<evidence type="ECO:0000259" key="1">
    <source>
        <dbReference type="Pfam" id="PF05225"/>
    </source>
</evidence>
<name>A0A164L6B0_9CRUS</name>
<protein>
    <recommendedName>
        <fullName evidence="1">HTH psq-type domain-containing protein</fullName>
    </recommendedName>
</protein>
<feature type="domain" description="HTH psq-type" evidence="1">
    <location>
        <begin position="31"/>
        <end position="54"/>
    </location>
</feature>
<dbReference type="InterPro" id="IPR007889">
    <property type="entry name" value="HTH_Psq"/>
</dbReference>
<evidence type="ECO:0000313" key="2">
    <source>
        <dbReference type="EMBL" id="KZS03832.1"/>
    </source>
</evidence>
<proteinExistence type="predicted"/>
<accession>A0A164L6B0</accession>